<proteinExistence type="predicted"/>
<keyword evidence="2" id="KW-1185">Reference proteome</keyword>
<dbReference type="EMBL" id="CAUYUJ010019263">
    <property type="protein sequence ID" value="CAK0889748.1"/>
    <property type="molecule type" value="Genomic_DNA"/>
</dbReference>
<gene>
    <name evidence="1" type="ORF">PCOR1329_LOCUS70210</name>
</gene>
<dbReference type="Proteomes" id="UP001189429">
    <property type="component" value="Unassembled WGS sequence"/>
</dbReference>
<evidence type="ECO:0000313" key="1">
    <source>
        <dbReference type="EMBL" id="CAK0889748.1"/>
    </source>
</evidence>
<comment type="caution">
    <text evidence="1">The sequence shown here is derived from an EMBL/GenBank/DDBJ whole genome shotgun (WGS) entry which is preliminary data.</text>
</comment>
<name>A0ABN9WWI4_9DINO</name>
<accession>A0ABN9WWI4</accession>
<reference evidence="1" key="1">
    <citation type="submission" date="2023-10" db="EMBL/GenBank/DDBJ databases">
        <authorList>
            <person name="Chen Y."/>
            <person name="Shah S."/>
            <person name="Dougan E. K."/>
            <person name="Thang M."/>
            <person name="Chan C."/>
        </authorList>
    </citation>
    <scope>NUCLEOTIDE SEQUENCE [LARGE SCALE GENOMIC DNA]</scope>
</reference>
<organism evidence="1 2">
    <name type="scientific">Prorocentrum cordatum</name>
    <dbReference type="NCBI Taxonomy" id="2364126"/>
    <lineage>
        <taxon>Eukaryota</taxon>
        <taxon>Sar</taxon>
        <taxon>Alveolata</taxon>
        <taxon>Dinophyceae</taxon>
        <taxon>Prorocentrales</taxon>
        <taxon>Prorocentraceae</taxon>
        <taxon>Prorocentrum</taxon>
    </lineage>
</organism>
<sequence>MVRLHGKSVARDFRKWQRGLSHHPSFGMGQDEDLLMPFGDRQHEEKHRPAMGGTFFGAVGPQTVARARPARPGAADCERCGAPNCSNTAQPKLFSVAEKLH</sequence>
<protein>
    <submittedName>
        <fullName evidence="1">Uncharacterized protein</fullName>
    </submittedName>
</protein>
<evidence type="ECO:0000313" key="2">
    <source>
        <dbReference type="Proteomes" id="UP001189429"/>
    </source>
</evidence>